<gene>
    <name evidence="2" type="ORF">FC81_GL000912</name>
</gene>
<feature type="transmembrane region" description="Helical" evidence="1">
    <location>
        <begin position="194"/>
        <end position="219"/>
    </location>
</feature>
<sequence>MKQNIISKNKYIKIVQSLLVIILFLTATIIMVKPFFETQRLSAFSDWLFHVSRVEEIYRNLQHGKWFTFIATATFQKTGVGSFLFYPTVFLYPWALLRFYFNPVSAFYIWYGLITFATYLISYFCMLSFSKSKIRSIVFAFIYVLAAYRLYLGNFVFGEFIAVTFLPLVFLGFYELFFRNGKKWYIFSVGMSLLIYSHVLSVVMTIEVLIICVLTGLFLGHNLLRKRFFYILMSASLIFLMIMPVVIPFITDFINHNVTSAKPGVNVTIDGFTLFQSSISNVAKNSSIGLLLLATLFLGWYWVKNKPIGLFSYILGVFLTIISTSVFPWGSFRESPLAVIQLPWRYLSYANLFLAIVASDGIYQIYQTKVFRRLRKGAPIIFILGVATISMFSYFSATADSSQLVSKFNQNTYLKPAAVTLQNIPQPAQLDKDNYKYQFSYLAIYGETDYYPEKAQKSSGSIINNLMMVNGRAQKVAPISSPNALTYKVKLVKHAVVDVPAVAYARTYVYVNSKRYTFNISKRGTVQINLPKGNHTITVGYNQSKLYYCSVVLAGLSWITLVTFLVIKNTTRLLDIEEPGWEDVDQRKRH</sequence>
<keyword evidence="1" id="KW-0472">Membrane</keyword>
<feature type="transmembrane region" description="Helical" evidence="1">
    <location>
        <begin position="150"/>
        <end position="174"/>
    </location>
</feature>
<feature type="transmembrane region" description="Helical" evidence="1">
    <location>
        <begin position="545"/>
        <end position="567"/>
    </location>
</feature>
<proteinExistence type="predicted"/>
<feature type="transmembrane region" description="Helical" evidence="1">
    <location>
        <begin position="107"/>
        <end position="129"/>
    </location>
</feature>
<organism evidence="2 3">
    <name type="scientific">Liquorilactobacillus capillatus DSM 19910</name>
    <dbReference type="NCBI Taxonomy" id="1423731"/>
    <lineage>
        <taxon>Bacteria</taxon>
        <taxon>Bacillati</taxon>
        <taxon>Bacillota</taxon>
        <taxon>Bacilli</taxon>
        <taxon>Lactobacillales</taxon>
        <taxon>Lactobacillaceae</taxon>
        <taxon>Liquorilactobacillus</taxon>
    </lineage>
</organism>
<dbReference type="STRING" id="1423731.FC81_GL000912"/>
<evidence type="ECO:0000313" key="3">
    <source>
        <dbReference type="Proteomes" id="UP000051621"/>
    </source>
</evidence>
<dbReference type="Proteomes" id="UP000051621">
    <property type="component" value="Unassembled WGS sequence"/>
</dbReference>
<protein>
    <recommendedName>
        <fullName evidence="4">Membrane protein 6-pyruvoyl-tetrahydropterin synthase-related domain-containing protein</fullName>
    </recommendedName>
</protein>
<feature type="transmembrane region" description="Helical" evidence="1">
    <location>
        <begin position="310"/>
        <end position="329"/>
    </location>
</feature>
<feature type="transmembrane region" description="Helical" evidence="1">
    <location>
        <begin position="83"/>
        <end position="101"/>
    </location>
</feature>
<name>A0A0R1MAC1_9LACO</name>
<accession>A0A0R1MAC1</accession>
<reference evidence="2 3" key="1">
    <citation type="journal article" date="2015" name="Genome Announc.">
        <title>Expanding the biotechnology potential of lactobacilli through comparative genomics of 213 strains and associated genera.</title>
        <authorList>
            <person name="Sun Z."/>
            <person name="Harris H.M."/>
            <person name="McCann A."/>
            <person name="Guo C."/>
            <person name="Argimon S."/>
            <person name="Zhang W."/>
            <person name="Yang X."/>
            <person name="Jeffery I.B."/>
            <person name="Cooney J.C."/>
            <person name="Kagawa T.F."/>
            <person name="Liu W."/>
            <person name="Song Y."/>
            <person name="Salvetti E."/>
            <person name="Wrobel A."/>
            <person name="Rasinkangas P."/>
            <person name="Parkhill J."/>
            <person name="Rea M.C."/>
            <person name="O'Sullivan O."/>
            <person name="Ritari J."/>
            <person name="Douillard F.P."/>
            <person name="Paul Ross R."/>
            <person name="Yang R."/>
            <person name="Briner A.E."/>
            <person name="Felis G.E."/>
            <person name="de Vos W.M."/>
            <person name="Barrangou R."/>
            <person name="Klaenhammer T.R."/>
            <person name="Caufield P.W."/>
            <person name="Cui Y."/>
            <person name="Zhang H."/>
            <person name="O'Toole P.W."/>
        </authorList>
    </citation>
    <scope>NUCLEOTIDE SEQUENCE [LARGE SCALE GENOMIC DNA]</scope>
    <source>
        <strain evidence="2 3">DSM 19910</strain>
    </source>
</reference>
<keyword evidence="1" id="KW-0812">Transmembrane</keyword>
<feature type="transmembrane region" description="Helical" evidence="1">
    <location>
        <begin position="378"/>
        <end position="397"/>
    </location>
</feature>
<evidence type="ECO:0000313" key="2">
    <source>
        <dbReference type="EMBL" id="KRL02149.1"/>
    </source>
</evidence>
<feature type="transmembrane region" description="Helical" evidence="1">
    <location>
        <begin position="286"/>
        <end position="303"/>
    </location>
</feature>
<evidence type="ECO:0000256" key="1">
    <source>
        <dbReference type="SAM" id="Phobius"/>
    </source>
</evidence>
<comment type="caution">
    <text evidence="2">The sequence shown here is derived from an EMBL/GenBank/DDBJ whole genome shotgun (WGS) entry which is preliminary data.</text>
</comment>
<dbReference type="OrthoDB" id="9784157at2"/>
<feature type="transmembrane region" description="Helical" evidence="1">
    <location>
        <begin position="228"/>
        <end position="250"/>
    </location>
</feature>
<dbReference type="PATRIC" id="fig|1423731.3.peg.936"/>
<keyword evidence="3" id="KW-1185">Reference proteome</keyword>
<feature type="transmembrane region" description="Helical" evidence="1">
    <location>
        <begin position="12"/>
        <end position="32"/>
    </location>
</feature>
<evidence type="ECO:0008006" key="4">
    <source>
        <dbReference type="Google" id="ProtNLM"/>
    </source>
</evidence>
<feature type="transmembrane region" description="Helical" evidence="1">
    <location>
        <begin position="349"/>
        <end position="366"/>
    </location>
</feature>
<keyword evidence="1" id="KW-1133">Transmembrane helix</keyword>
<dbReference type="EMBL" id="AZEF01000016">
    <property type="protein sequence ID" value="KRL02149.1"/>
    <property type="molecule type" value="Genomic_DNA"/>
</dbReference>
<dbReference type="RefSeq" id="WP_057743238.1">
    <property type="nucleotide sequence ID" value="NZ_AZEF01000016.1"/>
</dbReference>
<dbReference type="AlphaFoldDB" id="A0A0R1MAC1"/>